<dbReference type="InterPro" id="IPR000595">
    <property type="entry name" value="cNMP-bd_dom"/>
</dbReference>
<dbReference type="InterPro" id="IPR018490">
    <property type="entry name" value="cNMP-bd_dom_sf"/>
</dbReference>
<protein>
    <submittedName>
        <fullName evidence="2">Crp/Fnr family transcriptional regulator</fullName>
    </submittedName>
</protein>
<dbReference type="SUPFAM" id="SSF51206">
    <property type="entry name" value="cAMP-binding domain-like"/>
    <property type="match status" value="1"/>
</dbReference>
<dbReference type="PROSITE" id="PS50042">
    <property type="entry name" value="CNMP_BINDING_3"/>
    <property type="match status" value="1"/>
</dbReference>
<sequence length="192" mass="22162">MHEILLKYLSKFGSLTEQEVKDIADNLIVQTFKKGTILLHEGEIATKCYFILQGCIRQYHLTDGEEKTTAFFTEEQAVASFSSASQQIPATHYWSCVEDTVAMVGYLDREQEMYKKFPKLALITRELMEQDFGKTQESFATFIASSPEERYELLLKNRPDLLQRAPQHQIASYLGIKPESLSRIRKRISLKK</sequence>
<dbReference type="EMBL" id="JBHULC010000001">
    <property type="protein sequence ID" value="MFD2519311.1"/>
    <property type="molecule type" value="Genomic_DNA"/>
</dbReference>
<dbReference type="Gene3D" id="2.60.120.10">
    <property type="entry name" value="Jelly Rolls"/>
    <property type="match status" value="1"/>
</dbReference>
<comment type="caution">
    <text evidence="2">The sequence shown here is derived from an EMBL/GenBank/DDBJ whole genome shotgun (WGS) entry which is preliminary data.</text>
</comment>
<dbReference type="Proteomes" id="UP001597510">
    <property type="component" value="Unassembled WGS sequence"/>
</dbReference>
<accession>A0ABW5J026</accession>
<dbReference type="CDD" id="cd00038">
    <property type="entry name" value="CAP_ED"/>
    <property type="match status" value="1"/>
</dbReference>
<keyword evidence="3" id="KW-1185">Reference proteome</keyword>
<organism evidence="2 3">
    <name type="scientific">Emticicia soli</name>
    <dbReference type="NCBI Taxonomy" id="2027878"/>
    <lineage>
        <taxon>Bacteria</taxon>
        <taxon>Pseudomonadati</taxon>
        <taxon>Bacteroidota</taxon>
        <taxon>Cytophagia</taxon>
        <taxon>Cytophagales</taxon>
        <taxon>Leadbetterellaceae</taxon>
        <taxon>Emticicia</taxon>
    </lineage>
</organism>
<dbReference type="SMART" id="SM00100">
    <property type="entry name" value="cNMP"/>
    <property type="match status" value="1"/>
</dbReference>
<dbReference type="RefSeq" id="WP_340238054.1">
    <property type="nucleotide sequence ID" value="NZ_JBBEWC010000009.1"/>
</dbReference>
<evidence type="ECO:0000313" key="3">
    <source>
        <dbReference type="Proteomes" id="UP001597510"/>
    </source>
</evidence>
<feature type="domain" description="Cyclic nucleotide-binding" evidence="1">
    <location>
        <begin position="11"/>
        <end position="57"/>
    </location>
</feature>
<gene>
    <name evidence="2" type="ORF">ACFSR2_00340</name>
</gene>
<evidence type="ECO:0000259" key="1">
    <source>
        <dbReference type="PROSITE" id="PS50042"/>
    </source>
</evidence>
<reference evidence="3" key="1">
    <citation type="journal article" date="2019" name="Int. J. Syst. Evol. Microbiol.">
        <title>The Global Catalogue of Microorganisms (GCM) 10K type strain sequencing project: providing services to taxonomists for standard genome sequencing and annotation.</title>
        <authorList>
            <consortium name="The Broad Institute Genomics Platform"/>
            <consortium name="The Broad Institute Genome Sequencing Center for Infectious Disease"/>
            <person name="Wu L."/>
            <person name="Ma J."/>
        </authorList>
    </citation>
    <scope>NUCLEOTIDE SEQUENCE [LARGE SCALE GENOMIC DNA]</scope>
    <source>
        <strain evidence="3">KCTC 52344</strain>
    </source>
</reference>
<proteinExistence type="predicted"/>
<name>A0ABW5J026_9BACT</name>
<dbReference type="Pfam" id="PF00027">
    <property type="entry name" value="cNMP_binding"/>
    <property type="match status" value="1"/>
</dbReference>
<evidence type="ECO:0000313" key="2">
    <source>
        <dbReference type="EMBL" id="MFD2519311.1"/>
    </source>
</evidence>
<dbReference type="InterPro" id="IPR014710">
    <property type="entry name" value="RmlC-like_jellyroll"/>
</dbReference>